<dbReference type="EMBL" id="LFMY01000001">
    <property type="protein sequence ID" value="OKL64010.1"/>
    <property type="molecule type" value="Genomic_DNA"/>
</dbReference>
<dbReference type="InterPro" id="IPR003673">
    <property type="entry name" value="CoA-Trfase_fam_III"/>
</dbReference>
<dbReference type="PANTHER" id="PTHR48228:SF5">
    <property type="entry name" value="ALPHA-METHYLACYL-COA RACEMASE"/>
    <property type="match status" value="1"/>
</dbReference>
<dbReference type="RefSeq" id="XP_020124131.1">
    <property type="nucleotide sequence ID" value="XM_020260154.1"/>
</dbReference>
<evidence type="ECO:0000256" key="2">
    <source>
        <dbReference type="SAM" id="MobiDB-lite"/>
    </source>
</evidence>
<dbReference type="AlphaFoldDB" id="A0A225ASQ0"/>
<comment type="similarity">
    <text evidence="1">Belongs to the CoA-transferase III family.</text>
</comment>
<dbReference type="STRING" id="1441469.A0A225ASQ0"/>
<protein>
    <submittedName>
        <fullName evidence="3">Isopenicillin N epimerase component 2</fullName>
    </submittedName>
</protein>
<dbReference type="InterPro" id="IPR044855">
    <property type="entry name" value="CoA-Trfase_III_dom3_sf"/>
</dbReference>
<dbReference type="Proteomes" id="UP000214365">
    <property type="component" value="Unassembled WGS sequence"/>
</dbReference>
<dbReference type="OrthoDB" id="16747at2759"/>
<dbReference type="Gene3D" id="3.40.50.10540">
    <property type="entry name" value="Crotonobetainyl-coa:carnitine coa-transferase, domain 1"/>
    <property type="match status" value="1"/>
</dbReference>
<dbReference type="InterPro" id="IPR023606">
    <property type="entry name" value="CoA-Trfase_III_dom_1_sf"/>
</dbReference>
<sequence>MWTTHPLNGVKVVELAGLAPGPFAGLLLADYGASVLRIDRAPSRRNTVGPVGLTRRKSSIYLDLKNARSRDLLLSILLQADVLIDPFRPGVLERLGLSPTDVLLRHNPRLVVARMTGFRRDGKYKDMAGHDINYIAVSGVLSMLGRSGETPYAPGNILGDFAGGGAMCFMGILLALISRQTTGKGQVVEANMVDGSAYLATMPRVALTTPLWDGPRGTNTLDGGCPWYDTYETKDPGKYFAVGALEPHFYSVLLKGLGFEKGDVPDRDDKGNWPAIRQMFTQRFKERTRSEWEMVFDGSDACATPVLEQAELERQGYEQRLPVDLVSTPGKPFASEEAGRGGGGGGGGEGRLKEWFGWTRGTEYEERDRVLVSRFETRCIDFAATRHASVASTRFSGGSDCNGNVAQSLHRPRLSWNNGP</sequence>
<reference evidence="3 4" key="1">
    <citation type="submission" date="2015-06" db="EMBL/GenBank/DDBJ databases">
        <title>Talaromyces atroroseus IBT 11181 draft genome.</title>
        <authorList>
            <person name="Rasmussen K.B."/>
            <person name="Rasmussen S."/>
            <person name="Petersen B."/>
            <person name="Sicheritz-Ponten T."/>
            <person name="Mortensen U.H."/>
            <person name="Thrane U."/>
        </authorList>
    </citation>
    <scope>NUCLEOTIDE SEQUENCE [LARGE SCALE GENOMIC DNA]</scope>
    <source>
        <strain evidence="3 4">IBT 11181</strain>
    </source>
</reference>
<evidence type="ECO:0000256" key="1">
    <source>
        <dbReference type="ARBA" id="ARBA00008383"/>
    </source>
</evidence>
<dbReference type="GO" id="GO:0003824">
    <property type="term" value="F:catalytic activity"/>
    <property type="evidence" value="ECO:0007669"/>
    <property type="project" value="InterPro"/>
</dbReference>
<evidence type="ECO:0000313" key="3">
    <source>
        <dbReference type="EMBL" id="OKL64010.1"/>
    </source>
</evidence>
<dbReference type="SUPFAM" id="SSF89796">
    <property type="entry name" value="CoA-transferase family III (CaiB/BaiF)"/>
    <property type="match status" value="1"/>
</dbReference>
<keyword evidence="4" id="KW-1185">Reference proteome</keyword>
<dbReference type="Gene3D" id="3.30.1540.10">
    <property type="entry name" value="formyl-coa transferase, domain 3"/>
    <property type="match status" value="1"/>
</dbReference>
<comment type="caution">
    <text evidence="3">The sequence shown here is derived from an EMBL/GenBank/DDBJ whole genome shotgun (WGS) entry which is preliminary data.</text>
</comment>
<dbReference type="Pfam" id="PF02515">
    <property type="entry name" value="CoA_transf_3"/>
    <property type="match status" value="1"/>
</dbReference>
<name>A0A225ASQ0_TALAT</name>
<dbReference type="GeneID" id="31000112"/>
<proteinExistence type="inferred from homology"/>
<gene>
    <name evidence="3" type="ORF">UA08_00357</name>
</gene>
<accession>A0A225ASQ0</accession>
<dbReference type="PANTHER" id="PTHR48228">
    <property type="entry name" value="SUCCINYL-COA--D-CITRAMALATE COA-TRANSFERASE"/>
    <property type="match status" value="1"/>
</dbReference>
<evidence type="ECO:0000313" key="4">
    <source>
        <dbReference type="Proteomes" id="UP000214365"/>
    </source>
</evidence>
<dbReference type="InterPro" id="IPR050509">
    <property type="entry name" value="CoA-transferase_III"/>
</dbReference>
<organism evidence="3 4">
    <name type="scientific">Talaromyces atroroseus</name>
    <dbReference type="NCBI Taxonomy" id="1441469"/>
    <lineage>
        <taxon>Eukaryota</taxon>
        <taxon>Fungi</taxon>
        <taxon>Dikarya</taxon>
        <taxon>Ascomycota</taxon>
        <taxon>Pezizomycotina</taxon>
        <taxon>Eurotiomycetes</taxon>
        <taxon>Eurotiomycetidae</taxon>
        <taxon>Eurotiales</taxon>
        <taxon>Trichocomaceae</taxon>
        <taxon>Talaromyces</taxon>
        <taxon>Talaromyces sect. Trachyspermi</taxon>
    </lineage>
</organism>
<feature type="region of interest" description="Disordered" evidence="2">
    <location>
        <begin position="329"/>
        <end position="351"/>
    </location>
</feature>
<feature type="compositionally biased region" description="Gly residues" evidence="2">
    <location>
        <begin position="340"/>
        <end position="349"/>
    </location>
</feature>